<evidence type="ECO:0000313" key="2">
    <source>
        <dbReference type="EMBL" id="KAF7381047.1"/>
    </source>
</evidence>
<keyword evidence="3" id="KW-1185">Reference proteome</keyword>
<reference evidence="2" key="1">
    <citation type="journal article" date="2020" name="G3 (Bethesda)">
        <title>High-Quality Assemblies for Three Invasive Social Wasps from the &lt;i&gt;Vespula&lt;/i&gt; Genus.</title>
        <authorList>
            <person name="Harrop T.W.R."/>
            <person name="Guhlin J."/>
            <person name="McLaughlin G.M."/>
            <person name="Permina E."/>
            <person name="Stockwell P."/>
            <person name="Gilligan J."/>
            <person name="Le Lec M.F."/>
            <person name="Gruber M.A.M."/>
            <person name="Quinn O."/>
            <person name="Lovegrove M."/>
            <person name="Duncan E.J."/>
            <person name="Remnant E.J."/>
            <person name="Van Eeckhoven J."/>
            <person name="Graham B."/>
            <person name="Knapp R.A."/>
            <person name="Langford K.W."/>
            <person name="Kronenberg Z."/>
            <person name="Press M.O."/>
            <person name="Eacker S.M."/>
            <person name="Wilson-Rankin E.E."/>
            <person name="Purcell J."/>
            <person name="Lester P.J."/>
            <person name="Dearden P.K."/>
        </authorList>
    </citation>
    <scope>NUCLEOTIDE SEQUENCE</scope>
    <source>
        <strain evidence="2">Linc-1</strain>
    </source>
</reference>
<sequence length="78" mass="8751">MKEKKKVEEEEEEEEEKEVEEEEKEVEEEVAEEAFEIVVAPNLPISGCSFVTNKGGNLACALYPAGSFNNDNRGFVPK</sequence>
<name>A0A834MQ19_VESGE</name>
<comment type="caution">
    <text evidence="2">The sequence shown here is derived from an EMBL/GenBank/DDBJ whole genome shotgun (WGS) entry which is preliminary data.</text>
</comment>
<organism evidence="2 3">
    <name type="scientific">Vespula germanica</name>
    <name type="common">German yellow jacket</name>
    <name type="synonym">Paravespula germanica</name>
    <dbReference type="NCBI Taxonomy" id="30212"/>
    <lineage>
        <taxon>Eukaryota</taxon>
        <taxon>Metazoa</taxon>
        <taxon>Ecdysozoa</taxon>
        <taxon>Arthropoda</taxon>
        <taxon>Hexapoda</taxon>
        <taxon>Insecta</taxon>
        <taxon>Pterygota</taxon>
        <taxon>Neoptera</taxon>
        <taxon>Endopterygota</taxon>
        <taxon>Hymenoptera</taxon>
        <taxon>Apocrita</taxon>
        <taxon>Aculeata</taxon>
        <taxon>Vespoidea</taxon>
        <taxon>Vespidae</taxon>
        <taxon>Vespinae</taxon>
        <taxon>Vespula</taxon>
    </lineage>
</organism>
<feature type="compositionally biased region" description="Acidic residues" evidence="1">
    <location>
        <begin position="9"/>
        <end position="28"/>
    </location>
</feature>
<gene>
    <name evidence="2" type="ORF">HZH68_015922</name>
</gene>
<dbReference type="AlphaFoldDB" id="A0A834MQ19"/>
<accession>A0A834MQ19</accession>
<dbReference type="EMBL" id="JACSDZ010000022">
    <property type="protein sequence ID" value="KAF7381047.1"/>
    <property type="molecule type" value="Genomic_DNA"/>
</dbReference>
<evidence type="ECO:0000313" key="3">
    <source>
        <dbReference type="Proteomes" id="UP000617340"/>
    </source>
</evidence>
<feature type="region of interest" description="Disordered" evidence="1">
    <location>
        <begin position="1"/>
        <end position="28"/>
    </location>
</feature>
<dbReference type="Proteomes" id="UP000617340">
    <property type="component" value="Unassembled WGS sequence"/>
</dbReference>
<proteinExistence type="predicted"/>
<protein>
    <submittedName>
        <fullName evidence="2">Uncharacterized protein</fullName>
    </submittedName>
</protein>
<evidence type="ECO:0000256" key="1">
    <source>
        <dbReference type="SAM" id="MobiDB-lite"/>
    </source>
</evidence>